<keyword evidence="3" id="KW-0378">Hydrolase</keyword>
<evidence type="ECO:0000256" key="2">
    <source>
        <dbReference type="ARBA" id="ARBA00022729"/>
    </source>
</evidence>
<comment type="similarity">
    <text evidence="1 3">Belongs to the 5'-nucleotidase family.</text>
</comment>
<dbReference type="InterPro" id="IPR036907">
    <property type="entry name" value="5'-Nucleotdase_C_sf"/>
</dbReference>
<dbReference type="Gene3D" id="3.60.21.10">
    <property type="match status" value="1"/>
</dbReference>
<keyword evidence="2 3" id="KW-0732">Signal</keyword>
<keyword evidence="3" id="KW-0547">Nucleotide-binding</keyword>
<dbReference type="Pfam" id="PF02872">
    <property type="entry name" value="5_nucleotid_C"/>
    <property type="match status" value="1"/>
</dbReference>
<accession>A0ABY3ZH35</accession>
<dbReference type="SUPFAM" id="SSF56300">
    <property type="entry name" value="Metallo-dependent phosphatases"/>
    <property type="match status" value="1"/>
</dbReference>
<dbReference type="InterPro" id="IPR029052">
    <property type="entry name" value="Metallo-depent_PP-like"/>
</dbReference>
<organism evidence="6 7">
    <name type="scientific">Sulfitobacter dubius</name>
    <dbReference type="NCBI Taxonomy" id="218673"/>
    <lineage>
        <taxon>Bacteria</taxon>
        <taxon>Pseudomonadati</taxon>
        <taxon>Pseudomonadota</taxon>
        <taxon>Alphaproteobacteria</taxon>
        <taxon>Rhodobacterales</taxon>
        <taxon>Roseobacteraceae</taxon>
        <taxon>Sulfitobacter</taxon>
    </lineage>
</organism>
<proteinExistence type="inferred from homology"/>
<dbReference type="Pfam" id="PF00149">
    <property type="entry name" value="Metallophos"/>
    <property type="match status" value="1"/>
</dbReference>
<keyword evidence="7" id="KW-1185">Reference proteome</keyword>
<reference evidence="7" key="1">
    <citation type="journal article" date="2022" name="Microorganisms">
        <title>Beyond the ABCs#Discovery of Three New Plasmid Types in Rhodobacterales (RepQ, RepY, RepW).</title>
        <authorList>
            <person name="Freese H.M."/>
            <person name="Ringel V."/>
            <person name="Overmann J."/>
            <person name="Petersen J."/>
        </authorList>
    </citation>
    <scope>NUCLEOTIDE SEQUENCE [LARGE SCALE GENOMIC DNA]</scope>
    <source>
        <strain evidence="7">DSM 109990</strain>
    </source>
</reference>
<dbReference type="SUPFAM" id="SSF55816">
    <property type="entry name" value="5'-nucleotidase (syn. UDP-sugar hydrolase), C-terminal domain"/>
    <property type="match status" value="1"/>
</dbReference>
<dbReference type="InterPro" id="IPR008334">
    <property type="entry name" value="5'-Nucleotdase_C"/>
</dbReference>
<dbReference type="PRINTS" id="PR01607">
    <property type="entry name" value="APYRASEFAMLY"/>
</dbReference>
<dbReference type="PANTHER" id="PTHR11575:SF24">
    <property type="entry name" value="5'-NUCLEOTIDASE"/>
    <property type="match status" value="1"/>
</dbReference>
<gene>
    <name evidence="6" type="primary">yfkN_1</name>
    <name evidence="6" type="ORF">DSM109990_00738</name>
</gene>
<evidence type="ECO:0000313" key="7">
    <source>
        <dbReference type="Proteomes" id="UP000831019"/>
    </source>
</evidence>
<evidence type="ECO:0000313" key="6">
    <source>
        <dbReference type="EMBL" id="UOA13945.1"/>
    </source>
</evidence>
<evidence type="ECO:0000256" key="1">
    <source>
        <dbReference type="ARBA" id="ARBA00006654"/>
    </source>
</evidence>
<dbReference type="InterPro" id="IPR004843">
    <property type="entry name" value="Calcineurin-like_PHP"/>
</dbReference>
<dbReference type="Proteomes" id="UP000831019">
    <property type="component" value="Chromosome"/>
</dbReference>
<dbReference type="EMBL" id="CP085144">
    <property type="protein sequence ID" value="UOA13945.1"/>
    <property type="molecule type" value="Genomic_DNA"/>
</dbReference>
<name>A0ABY3ZH35_9RHOB</name>
<feature type="signal peptide" evidence="3">
    <location>
        <begin position="1"/>
        <end position="42"/>
    </location>
</feature>
<protein>
    <submittedName>
        <fullName evidence="6">Trifunctional nucleotide phosphoesterase protein YfkN</fullName>
    </submittedName>
</protein>
<dbReference type="PANTHER" id="PTHR11575">
    <property type="entry name" value="5'-NUCLEOTIDASE-RELATED"/>
    <property type="match status" value="1"/>
</dbReference>
<sequence length="541" mass="57225">MTFDTGLTPGHDAGRTSNRGTIMKRFLTATAALALTSGMAAAEYNLTILHTNDFHDRFEPISKYDGPCSAEDNGEGKCFGGVARMVTAIEAARERAGENHLLLDAGDWFQGSLFYTRYKGEMAAEFMSKLDYDVMAVGNHEFDDGPKGLADFVAKVDFPVLSANIDVSGVEGLDGEIGKSTVLEVGGERIGIVSVLAEDTPETSSPGPEVIFSPAADAAQAEIDALTDDGVNKIILLTHVGLAGDKRLAEELTGVDLIVGGHSHTLLSNSDDSAEGAYPTMVGDVPIVQAYAYSKYLGELSVTFDDAGEVTSISGDPILLDASIEEDQATVDLVAERAAPLEELRQKVVAETSETIEGSRDVCRAQECAMGNLVSDAMLDRVKDQGIDVAISNAGGLRASIDAGEVTMGEVLTVLPFQNTLSTFQISGATLVEALENGVSQLEDGAGRFPQVAGMSYAFDPKAEVGSRISDVMVAGVPIDLEKTYGAVSNNYVRNGGDGYAMFTDAENAYDFGPDLADVTAEYLAKNGSYKPYTDGRITMK</sequence>
<feature type="domain" description="Calcineurin-like phosphoesterase" evidence="4">
    <location>
        <begin position="47"/>
        <end position="265"/>
    </location>
</feature>
<feature type="domain" description="5'-Nucleotidase C-terminal" evidence="5">
    <location>
        <begin position="349"/>
        <end position="504"/>
    </location>
</feature>
<evidence type="ECO:0000256" key="3">
    <source>
        <dbReference type="RuleBase" id="RU362119"/>
    </source>
</evidence>
<dbReference type="CDD" id="cd07409">
    <property type="entry name" value="MPP_CD73_N"/>
    <property type="match status" value="1"/>
</dbReference>
<evidence type="ECO:0000259" key="4">
    <source>
        <dbReference type="Pfam" id="PF00149"/>
    </source>
</evidence>
<dbReference type="PROSITE" id="PS00786">
    <property type="entry name" value="5_NUCLEOTIDASE_2"/>
    <property type="match status" value="1"/>
</dbReference>
<feature type="chain" id="PRO_5045000263" evidence="3">
    <location>
        <begin position="43"/>
        <end position="541"/>
    </location>
</feature>
<dbReference type="InterPro" id="IPR006179">
    <property type="entry name" value="5_nucleotidase/apyrase"/>
</dbReference>
<evidence type="ECO:0000259" key="5">
    <source>
        <dbReference type="Pfam" id="PF02872"/>
    </source>
</evidence>
<dbReference type="InterPro" id="IPR006146">
    <property type="entry name" value="5'-Nucleotdase_CS"/>
</dbReference>
<dbReference type="Gene3D" id="3.90.780.10">
    <property type="entry name" value="5'-Nucleotidase, C-terminal domain"/>
    <property type="match status" value="1"/>
</dbReference>